<dbReference type="InterPro" id="IPR001791">
    <property type="entry name" value="Laminin_G"/>
</dbReference>
<dbReference type="Gene3D" id="2.60.120.200">
    <property type="match status" value="2"/>
</dbReference>
<evidence type="ECO:0000256" key="3">
    <source>
        <dbReference type="ARBA" id="ARBA00022729"/>
    </source>
</evidence>
<keyword evidence="2" id="KW-0812">Transmembrane</keyword>
<protein>
    <submittedName>
        <fullName evidence="10">PKD domain-containing protein</fullName>
    </submittedName>
</protein>
<dbReference type="Pfam" id="PF18911">
    <property type="entry name" value="PKD_4"/>
    <property type="match status" value="7"/>
</dbReference>
<dbReference type="InterPro" id="IPR013320">
    <property type="entry name" value="ConA-like_dom_sf"/>
</dbReference>
<accession>A0ABY4R2H5</accession>
<feature type="signal peptide" evidence="8">
    <location>
        <begin position="1"/>
        <end position="29"/>
    </location>
</feature>
<evidence type="ECO:0000256" key="2">
    <source>
        <dbReference type="ARBA" id="ARBA00022692"/>
    </source>
</evidence>
<name>A0ABY4R2H5_9ACTN</name>
<dbReference type="InterPro" id="IPR013783">
    <property type="entry name" value="Ig-like_fold"/>
</dbReference>
<evidence type="ECO:0000256" key="5">
    <source>
        <dbReference type="ARBA" id="ARBA00022989"/>
    </source>
</evidence>
<feature type="domain" description="PKD" evidence="9">
    <location>
        <begin position="1749"/>
        <end position="1837"/>
    </location>
</feature>
<comment type="subcellular location">
    <subcellularLocation>
        <location evidence="1">Membrane</location>
        <topology evidence="1">Multi-pass membrane protein</topology>
    </subcellularLocation>
</comment>
<gene>
    <name evidence="10" type="ORF">M6D93_04965</name>
</gene>
<dbReference type="InterPro" id="IPR006558">
    <property type="entry name" value="LamG-like"/>
</dbReference>
<dbReference type="SUPFAM" id="SSF63825">
    <property type="entry name" value="YWTD domain"/>
    <property type="match status" value="1"/>
</dbReference>
<keyword evidence="6" id="KW-0472">Membrane</keyword>
<dbReference type="SMART" id="SM00560">
    <property type="entry name" value="LamGL"/>
    <property type="match status" value="1"/>
</dbReference>
<dbReference type="Gene3D" id="2.60.40.10">
    <property type="entry name" value="Immunoglobulins"/>
    <property type="match status" value="8"/>
</dbReference>
<proteinExistence type="predicted"/>
<feature type="chain" id="PRO_5046171827" evidence="8">
    <location>
        <begin position="30"/>
        <end position="2046"/>
    </location>
</feature>
<keyword evidence="3 8" id="KW-0732">Signal</keyword>
<dbReference type="Pfam" id="PF13385">
    <property type="entry name" value="Laminin_G_3"/>
    <property type="match status" value="2"/>
</dbReference>
<keyword evidence="5" id="KW-1133">Transmembrane helix</keyword>
<dbReference type="SUPFAM" id="SSF49265">
    <property type="entry name" value="Fibronectin type III"/>
    <property type="match status" value="1"/>
</dbReference>
<evidence type="ECO:0000256" key="4">
    <source>
        <dbReference type="ARBA" id="ARBA00022737"/>
    </source>
</evidence>
<dbReference type="InterPro" id="IPR035986">
    <property type="entry name" value="PKD_dom_sf"/>
</dbReference>
<feature type="domain" description="PKD" evidence="9">
    <location>
        <begin position="1017"/>
        <end position="1098"/>
    </location>
</feature>
<evidence type="ECO:0000256" key="1">
    <source>
        <dbReference type="ARBA" id="ARBA00004141"/>
    </source>
</evidence>
<sequence>MRIVNVRSKRVIAIAAVLGLATSTVTALAISAGAAGAAVSPIADRSASTVTADALPTAQIDGVVWSQAVVGNTVYVGGQFTTARPYGSAAGVNTVSRSNLMAYDLTTGVMTSWNPGTNGVVKSVKASPDGTRVYVAGNFTTAGGANRYRIAAFDTATGSLVSSFAPVLSTQANALAVTNSTVYVGGLFTSATGAVQRNHVAAFSAGNGALLPWNPNADSNINAMVISPVGNKLIIGGSFQNVGGLPAYGLAAVDDTTGALQAWNATTASPNPVRDAGPQAAIESLTTDGTAIYGTGYVFGSGGNLEGTFSADPTTGNLNWIEDCHGDTYDAYAFAGTVYTVSHAHYCGNIGGFPQSDPWSVNQKHALAFTTQATGTIGNDPLGYYNFAGSPSPSLVNWFPDFYTGSYTGQGQAAWTVTGNDKYVVMGGEFPGVNGAAQQGLVRFAVKSIAPNAQKPRVTGAAFVPTLTSFSAGTVRVTWQSNWDRDDKTLTYKVIRDNNTANPVYTVTADSEYWNRPNLGFIDSGVTPGSTHTYRVSATDGSNNTVTGDNVSVTVSTANSSATAYSADVKADGAQHFWPLNESAGTSTSYDYIGFDDLTTNSGVTRTSGSPVTGDSGTASTFDGNTGLAVDPVAVTGPQTFSIEAWFNTTSSTGGKIVGFGNASSGLSSSYDRHIFMDGSGKVYFGVYNNNTSTVASSPGFNDGKWHHVVGTFTNTGLTLYLDGKKIGTNGATFAQDYSGYWRIGGDNSWGGDQYYDGQVADVSIYPTVLTKAQVQKHYVDAGYSLPGSTSPSDKYGKAVYSDSPDIYYRMDDAAGTPAQDVSGNNNNGTYYGNETYGVTSPVTGAGGKAVTFPGTDSSNLASGLISDPKSYTEELWFKTTTTNGGKLIGFGASPTGNSGGYDRHVYMDGDGRLNFGTWTGQTNIATSANNGYNDGAWHYLVATQGSDGMKLYVDDVLVGTNGQTNNQDYDGYWRVGGDTAWNGTSWFQGTVDEVAIYGGVLTQSQIDAHFAAASLINHAPTAVFTATPTNLSVAFDGSASSDPDGALASYSWDFGDGTGSTAVSPTHAYAASGTYTAKLTVTDGGGLTNTVSHDVTVLAANVPPTAAFTATPTGLSAAFDASASHDSDGSIVSYSWSYGDGSSDTGVTPNHTYATSGTYTVTLTVTDDRGGVDTVSHDVVVKAPNVLPTAAFAATPSKLVGSFDASASTDSDGTISSYAWNFGDGSAVQTLTTKTTSHSYATTGTYTVTLVVTDNDGGTATVSHSIVITGNQAPTPAFTSSTNGLAASFNGTGSSDADGTIATYDWDFGDGSAHGSVVSPSHTYAAGGTYTVVLTVTDNDGTAASVSHQVTVTAPNVPPTASFTATPTNLSVALDGTASTDTDGTIASYDWDFGDNSTHGTGSTVSHTYVNAGTYTVKLTVTDDKGAATSTTKSVTVTAPAGTGTVYASDAFGRTSSSGWGTADVGGPWTIGGTASNFTVGNGTASAKVTAAGSGPIASLASVSAADVDVTVDTSMDKAATGTGGAYVNLLVRRTATADYRIKEHFLAGGGLQLVITKVVSGTETILKSYTIPGASYTPGDMYRFHATATGANPTTLTATLFKTGTTEPATQISVTDGTSGLQAAGGFGIQSYLSASSTNAPVVFGYDNLRVVAPGTPVGTNNPPTAAFTSAANGLTVGFDAGTSTDSDGTIASYDWDFGDGTTHATTKAPSHTYANAGTYSVKLTVTDNGGATNSITKSLTVTAPAANQPPVAAFTSSTNGLVASFDGSTSTDDGTITGYDWNFGDNTAHGTAINPSHTYASAGTYSVTLTVTDNGNLTNAITKSVTVTAAGAQVFASDAFTRTVANGWGTADQGGAWTVATASLYNVNGSAATMAMKTAGSGPTAYLNSVSQQDAVLAVDASLDSAATGGGTYVNLVLRHSGTTDYRVKARFVAGGSVQMLVTKVVAGVETTLKSLTVSGVTYTAGDVYRIKATVSGNGTTTLSGKIWKAGTAEPALAQISTTDTEASLQRAGSFGLQSYLSGSATTLPVTAKYDNLSVTALQ</sequence>
<feature type="domain" description="PKD" evidence="9">
    <location>
        <begin position="1360"/>
        <end position="1445"/>
    </location>
</feature>
<reference evidence="10" key="2">
    <citation type="submission" date="2022-05" db="EMBL/GenBank/DDBJ databases">
        <authorList>
            <person name="Kim J.-S."/>
            <person name="Lee K."/>
            <person name="Suh M."/>
            <person name="Eom M."/>
            <person name="Kim J.-S."/>
            <person name="Kim D.-S."/>
            <person name="Ko S.-H."/>
            <person name="Shin Y."/>
            <person name="Lee J.-S."/>
        </authorList>
    </citation>
    <scope>NUCLEOTIDE SEQUENCE</scope>
    <source>
        <strain evidence="10">N237</strain>
    </source>
</reference>
<evidence type="ECO:0000256" key="7">
    <source>
        <dbReference type="ARBA" id="ARBA00023157"/>
    </source>
</evidence>
<evidence type="ECO:0000313" key="10">
    <source>
        <dbReference type="EMBL" id="UQX89356.1"/>
    </source>
</evidence>
<keyword evidence="11" id="KW-1185">Reference proteome</keyword>
<dbReference type="CDD" id="cd00110">
    <property type="entry name" value="LamG"/>
    <property type="match status" value="1"/>
</dbReference>
<feature type="domain" description="PKD" evidence="9">
    <location>
        <begin position="1105"/>
        <end position="1185"/>
    </location>
</feature>
<dbReference type="PANTHER" id="PTHR46730:SF1">
    <property type="entry name" value="PLAT DOMAIN-CONTAINING PROTEIN"/>
    <property type="match status" value="1"/>
</dbReference>
<dbReference type="EMBL" id="CP097332">
    <property type="protein sequence ID" value="UQX89356.1"/>
    <property type="molecule type" value="Genomic_DNA"/>
</dbReference>
<dbReference type="SUPFAM" id="SSF49299">
    <property type="entry name" value="PKD domain"/>
    <property type="match status" value="7"/>
</dbReference>
<dbReference type="CDD" id="cd00146">
    <property type="entry name" value="PKD"/>
    <property type="match status" value="7"/>
</dbReference>
<dbReference type="PROSITE" id="PS50093">
    <property type="entry name" value="PKD"/>
    <property type="match status" value="7"/>
</dbReference>
<organism evidence="10 11">
    <name type="scientific">Jatrophihabitans telluris</name>
    <dbReference type="NCBI Taxonomy" id="2038343"/>
    <lineage>
        <taxon>Bacteria</taxon>
        <taxon>Bacillati</taxon>
        <taxon>Actinomycetota</taxon>
        <taxon>Actinomycetes</taxon>
        <taxon>Jatrophihabitantales</taxon>
        <taxon>Jatrophihabitantaceae</taxon>
        <taxon>Jatrophihabitans</taxon>
    </lineage>
</organism>
<evidence type="ECO:0000256" key="8">
    <source>
        <dbReference type="SAM" id="SignalP"/>
    </source>
</evidence>
<keyword evidence="4" id="KW-0677">Repeat</keyword>
<keyword evidence="7" id="KW-1015">Disulfide bond</keyword>
<dbReference type="PANTHER" id="PTHR46730">
    <property type="entry name" value="POLYCYSTIN-1"/>
    <property type="match status" value="1"/>
</dbReference>
<dbReference type="InterPro" id="IPR036116">
    <property type="entry name" value="FN3_sf"/>
</dbReference>
<evidence type="ECO:0000256" key="6">
    <source>
        <dbReference type="ARBA" id="ARBA00023136"/>
    </source>
</evidence>
<evidence type="ECO:0000313" key="11">
    <source>
        <dbReference type="Proteomes" id="UP001056336"/>
    </source>
</evidence>
<feature type="domain" description="PKD" evidence="9">
    <location>
        <begin position="1189"/>
        <end position="1270"/>
    </location>
</feature>
<dbReference type="InterPro" id="IPR022409">
    <property type="entry name" value="PKD/Chitinase_dom"/>
</dbReference>
<feature type="domain" description="PKD" evidence="9">
    <location>
        <begin position="1666"/>
        <end position="1751"/>
    </location>
</feature>
<feature type="domain" description="PKD" evidence="9">
    <location>
        <begin position="1271"/>
        <end position="1356"/>
    </location>
</feature>
<reference evidence="10" key="1">
    <citation type="journal article" date="2018" name="Int. J. Syst. Evol. Microbiol.">
        <title>Jatrophihabitans telluris sp. nov., isolated from sediment soil of lava forest wetlands and the emended description of the genus Jatrophihabitans.</title>
        <authorList>
            <person name="Lee K.C."/>
            <person name="Suh M.K."/>
            <person name="Eom M.K."/>
            <person name="Kim K.K."/>
            <person name="Kim J.S."/>
            <person name="Kim D.S."/>
            <person name="Ko S.H."/>
            <person name="Shin Y.K."/>
            <person name="Lee J.S."/>
        </authorList>
    </citation>
    <scope>NUCLEOTIDE SEQUENCE</scope>
    <source>
        <strain evidence="10">N237</strain>
    </source>
</reference>
<dbReference type="InterPro" id="IPR000601">
    <property type="entry name" value="PKD_dom"/>
</dbReference>
<evidence type="ECO:0000259" key="9">
    <source>
        <dbReference type="PROSITE" id="PS50093"/>
    </source>
</evidence>
<dbReference type="Proteomes" id="UP001056336">
    <property type="component" value="Chromosome"/>
</dbReference>
<dbReference type="SMART" id="SM00089">
    <property type="entry name" value="PKD"/>
    <property type="match status" value="7"/>
</dbReference>
<dbReference type="RefSeq" id="WP_249773252.1">
    <property type="nucleotide sequence ID" value="NZ_CP097332.1"/>
</dbReference>
<dbReference type="SUPFAM" id="SSF49899">
    <property type="entry name" value="Concanavalin A-like lectins/glucanases"/>
    <property type="match status" value="2"/>
</dbReference>